<evidence type="ECO:0000313" key="1">
    <source>
        <dbReference type="EMBL" id="MFC4604612.1"/>
    </source>
</evidence>
<evidence type="ECO:0008006" key="3">
    <source>
        <dbReference type="Google" id="ProtNLM"/>
    </source>
</evidence>
<organism evidence="1 2">
    <name type="scientific">Rhodococcus kronopolitis</name>
    <dbReference type="NCBI Taxonomy" id="1460226"/>
    <lineage>
        <taxon>Bacteria</taxon>
        <taxon>Bacillati</taxon>
        <taxon>Actinomycetota</taxon>
        <taxon>Actinomycetes</taxon>
        <taxon>Mycobacteriales</taxon>
        <taxon>Nocardiaceae</taxon>
        <taxon>Rhodococcus</taxon>
    </lineage>
</organism>
<dbReference type="Proteomes" id="UP001595914">
    <property type="component" value="Unassembled WGS sequence"/>
</dbReference>
<name>A0ABV9FVN5_9NOCA</name>
<dbReference type="CDD" id="cd00093">
    <property type="entry name" value="HTH_XRE"/>
    <property type="match status" value="1"/>
</dbReference>
<comment type="caution">
    <text evidence="1">The sequence shown here is derived from an EMBL/GenBank/DDBJ whole genome shotgun (WGS) entry which is preliminary data.</text>
</comment>
<dbReference type="EMBL" id="JBHSFO010000005">
    <property type="protein sequence ID" value="MFC4604612.1"/>
    <property type="molecule type" value="Genomic_DNA"/>
</dbReference>
<gene>
    <name evidence="1" type="ORF">ACFO6S_13025</name>
</gene>
<protein>
    <recommendedName>
        <fullName evidence="3">Helix-turn-helix domain-containing protein</fullName>
    </recommendedName>
</protein>
<reference evidence="2" key="1">
    <citation type="journal article" date="2019" name="Int. J. Syst. Evol. Microbiol.">
        <title>The Global Catalogue of Microorganisms (GCM) 10K type strain sequencing project: providing services to taxonomists for standard genome sequencing and annotation.</title>
        <authorList>
            <consortium name="The Broad Institute Genomics Platform"/>
            <consortium name="The Broad Institute Genome Sequencing Center for Infectious Disease"/>
            <person name="Wu L."/>
            <person name="Ma J."/>
        </authorList>
    </citation>
    <scope>NUCLEOTIDE SEQUENCE [LARGE SCALE GENOMIC DNA]</scope>
    <source>
        <strain evidence="2">CCUG 54520</strain>
    </source>
</reference>
<accession>A0ABV9FVN5</accession>
<evidence type="ECO:0000313" key="2">
    <source>
        <dbReference type="Proteomes" id="UP001595914"/>
    </source>
</evidence>
<dbReference type="RefSeq" id="WP_378417543.1">
    <property type="nucleotide sequence ID" value="NZ_JBHSFO010000005.1"/>
</dbReference>
<proteinExistence type="predicted"/>
<dbReference type="InterPro" id="IPR001387">
    <property type="entry name" value="Cro/C1-type_HTH"/>
</dbReference>
<sequence>MHDADDLYHRYEFTFLVPLLTVSREQTLAADLASRAGEANGLQLLTVAAEGMRAVTTAVDVVDRLVAQGVRPYRTHPDLVTRQDIADRAGVTRQAVGQWVRGVRHAASPFPVPFNTVSGGIWLWGDVYGWLRERDYGRETGLRYPTLDEHIRIDRHIAMDRGEHGARA</sequence>
<keyword evidence="2" id="KW-1185">Reference proteome</keyword>